<dbReference type="EMBL" id="CM037160">
    <property type="protein sequence ID" value="KAH7839332.1"/>
    <property type="molecule type" value="Genomic_DNA"/>
</dbReference>
<gene>
    <name evidence="1" type="ORF">Vadar_002756</name>
</gene>
<dbReference type="Proteomes" id="UP000828048">
    <property type="component" value="Chromosome 10"/>
</dbReference>
<comment type="caution">
    <text evidence="1">The sequence shown here is derived from an EMBL/GenBank/DDBJ whole genome shotgun (WGS) entry which is preliminary data.</text>
</comment>
<protein>
    <submittedName>
        <fullName evidence="1">Uncharacterized protein</fullName>
    </submittedName>
</protein>
<keyword evidence="2" id="KW-1185">Reference proteome</keyword>
<reference evidence="1 2" key="1">
    <citation type="journal article" date="2021" name="Hortic Res">
        <title>High-quality reference genome and annotation aids understanding of berry development for evergreen blueberry (Vaccinium darrowii).</title>
        <authorList>
            <person name="Yu J."/>
            <person name="Hulse-Kemp A.M."/>
            <person name="Babiker E."/>
            <person name="Staton M."/>
        </authorList>
    </citation>
    <scope>NUCLEOTIDE SEQUENCE [LARGE SCALE GENOMIC DNA]</scope>
    <source>
        <strain evidence="2">cv. NJ 8807/NJ 8810</strain>
        <tissue evidence="1">Young leaf</tissue>
    </source>
</reference>
<accession>A0ACB7XF98</accession>
<sequence length="463" mass="51982">MRAVYDCPFLSVGLKDLDGIVICILLSSAVIDSSDVNAFLPTFRQTTECSGGIIISSVHEPNMEPNLIMATVLTVGRTRHQVVEESSIFSRLAQHFPFIFNLLRRNRPQSPVAEDSYFPKDPSFSEAITAPDSGELQNEIPADRTAEDFDIYSTELQAVLSNNGGEMYYWRGYDSSLEQKDVEFSETTDSSDFYDDVQGVPAFQREPLIPRNLGPGFRISEEWTNQGANYCGAISTLDNLSIYKLPVGVKLSEELINCLHSSDTIHHQEKSEFYDSASAVFKGTDANVSKKQGILSARASSMLEAERELQQKWNPVVEINYRGGIYKGRSQGGLPEGKGRLSLTNGSTYEGTWRYGKRSGLGTFRFSNGDVFRGSWRDDVMHGKGWMYFHTGDRWFVNFWKGKANGEGRFYSKLGEVFFGHFKDGWRDGDFLCIDVNGARFVEIWEEGVLVSRKELDADADSI</sequence>
<organism evidence="1 2">
    <name type="scientific">Vaccinium darrowii</name>
    <dbReference type="NCBI Taxonomy" id="229202"/>
    <lineage>
        <taxon>Eukaryota</taxon>
        <taxon>Viridiplantae</taxon>
        <taxon>Streptophyta</taxon>
        <taxon>Embryophyta</taxon>
        <taxon>Tracheophyta</taxon>
        <taxon>Spermatophyta</taxon>
        <taxon>Magnoliopsida</taxon>
        <taxon>eudicotyledons</taxon>
        <taxon>Gunneridae</taxon>
        <taxon>Pentapetalae</taxon>
        <taxon>asterids</taxon>
        <taxon>Ericales</taxon>
        <taxon>Ericaceae</taxon>
        <taxon>Vaccinioideae</taxon>
        <taxon>Vaccinieae</taxon>
        <taxon>Vaccinium</taxon>
    </lineage>
</organism>
<evidence type="ECO:0000313" key="2">
    <source>
        <dbReference type="Proteomes" id="UP000828048"/>
    </source>
</evidence>
<proteinExistence type="predicted"/>
<name>A0ACB7XF98_9ERIC</name>
<evidence type="ECO:0000313" key="1">
    <source>
        <dbReference type="EMBL" id="KAH7839332.1"/>
    </source>
</evidence>